<feature type="region of interest" description="Disordered" evidence="1">
    <location>
        <begin position="1"/>
        <end position="20"/>
    </location>
</feature>
<feature type="region of interest" description="Disordered" evidence="1">
    <location>
        <begin position="378"/>
        <end position="398"/>
    </location>
</feature>
<accession>A0AAV7JAA0</accession>
<dbReference type="AlphaFoldDB" id="A0AAV7JAA0"/>
<keyword evidence="3" id="KW-1185">Reference proteome</keyword>
<proteinExistence type="predicted"/>
<evidence type="ECO:0000313" key="2">
    <source>
        <dbReference type="EMBL" id="KAH0568872.1"/>
    </source>
</evidence>
<protein>
    <submittedName>
        <fullName evidence="2">Uncharacterized protein</fullName>
    </submittedName>
</protein>
<dbReference type="EMBL" id="JAHXZJ010000001">
    <property type="protein sequence ID" value="KAH0568872.1"/>
    <property type="molecule type" value="Genomic_DNA"/>
</dbReference>
<name>A0AAV7JAA0_COTGL</name>
<comment type="caution">
    <text evidence="2">The sequence shown here is derived from an EMBL/GenBank/DDBJ whole genome shotgun (WGS) entry which is preliminary data.</text>
</comment>
<dbReference type="Proteomes" id="UP000826195">
    <property type="component" value="Unassembled WGS sequence"/>
</dbReference>
<gene>
    <name evidence="2" type="ORF">KQX54_021568</name>
</gene>
<organism evidence="2 3">
    <name type="scientific">Cotesia glomerata</name>
    <name type="common">Lepidopteran parasitic wasp</name>
    <name type="synonym">Apanteles glomeratus</name>
    <dbReference type="NCBI Taxonomy" id="32391"/>
    <lineage>
        <taxon>Eukaryota</taxon>
        <taxon>Metazoa</taxon>
        <taxon>Ecdysozoa</taxon>
        <taxon>Arthropoda</taxon>
        <taxon>Hexapoda</taxon>
        <taxon>Insecta</taxon>
        <taxon>Pterygota</taxon>
        <taxon>Neoptera</taxon>
        <taxon>Endopterygota</taxon>
        <taxon>Hymenoptera</taxon>
        <taxon>Apocrita</taxon>
        <taxon>Ichneumonoidea</taxon>
        <taxon>Braconidae</taxon>
        <taxon>Microgastrinae</taxon>
        <taxon>Cotesia</taxon>
    </lineage>
</organism>
<evidence type="ECO:0000313" key="3">
    <source>
        <dbReference type="Proteomes" id="UP000826195"/>
    </source>
</evidence>
<feature type="compositionally biased region" description="Polar residues" evidence="1">
    <location>
        <begin position="387"/>
        <end position="398"/>
    </location>
</feature>
<sequence>MRKGESEGEASTGDKSTQALYPHTRAHITQKQKGSFIVSVIVGSINEEMKIRKKIMYRNGNNLLMSRTTNCKFFDKEEKFFSGLKELNSKRRSIQCQRTMARRHVFVEFQKSSICSHEHNSQVLATRTSKIEFQSVWNHAPIEKFVESRQLRRNLANSKFKNHLDWLKNHTLKPLEESEGTKPPPVWEKEIKIQINEPDKEHEAWEKEMKELTQKQLKKWQTIDEKSIEDTTAESKDESGVKSEVNLSEIDFSSRYKPTEGEGSRRTFSTKFDFEKFYNSSSKSGAPQATGLTRDERIELKKQSGRWGMSMKNPPAGFLAAVSRADDRDENKFKEIQARPGSGTTGVKKNKIPKINRWDEGDLQEPGNEAMEEGVEAEVEDNKLSEPGTNFSSDRWGMSVTSPPSTFLREILSNHIRPISANNSDSGSGLSSPEFTDSAVGKVLTHKTLDFDFDNFKKDVKTGNANRAITDNKLKKTRPLMPIFFIGPSFWSLELPGDLRQPLGIIPNELTPWEKNKVGDKENRDREKEKGTLTSSLENIHLMNTKIIIGEVGNAEVSKLENYENENRDNNEGDNDN</sequence>
<evidence type="ECO:0000256" key="1">
    <source>
        <dbReference type="SAM" id="MobiDB-lite"/>
    </source>
</evidence>
<reference evidence="2 3" key="1">
    <citation type="journal article" date="2021" name="J. Hered.">
        <title>A chromosome-level genome assembly of the parasitoid wasp, Cotesia glomerata (Hymenoptera: Braconidae).</title>
        <authorList>
            <person name="Pinto B.J."/>
            <person name="Weis J.J."/>
            <person name="Gamble T."/>
            <person name="Ode P.J."/>
            <person name="Paul R."/>
            <person name="Zaspel J.M."/>
        </authorList>
    </citation>
    <scope>NUCLEOTIDE SEQUENCE [LARGE SCALE GENOMIC DNA]</scope>
    <source>
        <strain evidence="2">CgM1</strain>
    </source>
</reference>